<accession>A0A1W1W1G5</accession>
<reference evidence="2 3" key="1">
    <citation type="submission" date="2017-04" db="EMBL/GenBank/DDBJ databases">
        <authorList>
            <person name="Afonso C.L."/>
            <person name="Miller P.J."/>
            <person name="Scott M.A."/>
            <person name="Spackman E."/>
            <person name="Goraichik I."/>
            <person name="Dimitrov K.M."/>
            <person name="Suarez D.L."/>
            <person name="Swayne D.E."/>
        </authorList>
    </citation>
    <scope>NUCLEOTIDE SEQUENCE [LARGE SCALE GENOMIC DNA]</scope>
    <source>
        <strain evidence="2 3">DSM 11622</strain>
    </source>
</reference>
<evidence type="ECO:0000313" key="2">
    <source>
        <dbReference type="EMBL" id="SMB99455.1"/>
    </source>
</evidence>
<feature type="chain" id="PRO_5012800090" evidence="1">
    <location>
        <begin position="22"/>
        <end position="148"/>
    </location>
</feature>
<protein>
    <submittedName>
        <fullName evidence="2">Uncharacterized protein</fullName>
    </submittedName>
</protein>
<keyword evidence="1" id="KW-0732">Signal</keyword>
<name>A0A1W1W1G5_9BACT</name>
<feature type="signal peptide" evidence="1">
    <location>
        <begin position="1"/>
        <end position="21"/>
    </location>
</feature>
<keyword evidence="3" id="KW-1185">Reference proteome</keyword>
<dbReference type="AlphaFoldDB" id="A0A1W1W1G5"/>
<organism evidence="2 3">
    <name type="scientific">Hymenobacter roseosalivarius DSM 11622</name>
    <dbReference type="NCBI Taxonomy" id="645990"/>
    <lineage>
        <taxon>Bacteria</taxon>
        <taxon>Pseudomonadati</taxon>
        <taxon>Bacteroidota</taxon>
        <taxon>Cytophagia</taxon>
        <taxon>Cytophagales</taxon>
        <taxon>Hymenobacteraceae</taxon>
        <taxon>Hymenobacter</taxon>
    </lineage>
</organism>
<dbReference type="Proteomes" id="UP000192266">
    <property type="component" value="Unassembled WGS sequence"/>
</dbReference>
<sequence>MASARGHVVAGFGAVAAGAFAAQVGRHAGNDQVGDAAAFQVPGQVGLKHVAAFVGQQHDVLGLGLDFGVKIGAPAAGQKHPLLEHEAVDAAALLQVVLGVVFLGVSHGPEQHRNALGPGAVDGALQVGNDVVFLHRALGHFPGRAAFG</sequence>
<dbReference type="EMBL" id="FWWW01000091">
    <property type="protein sequence ID" value="SMB99455.1"/>
    <property type="molecule type" value="Genomic_DNA"/>
</dbReference>
<proteinExistence type="predicted"/>
<evidence type="ECO:0000256" key="1">
    <source>
        <dbReference type="SAM" id="SignalP"/>
    </source>
</evidence>
<evidence type="ECO:0000313" key="3">
    <source>
        <dbReference type="Proteomes" id="UP000192266"/>
    </source>
</evidence>
<gene>
    <name evidence="2" type="ORF">SAMN00120144_0203</name>
</gene>